<evidence type="ECO:0000313" key="3">
    <source>
        <dbReference type="Proteomes" id="UP001066276"/>
    </source>
</evidence>
<reference evidence="2" key="1">
    <citation type="journal article" date="2022" name="bioRxiv">
        <title>Sequencing and chromosome-scale assembly of the giantPleurodeles waltlgenome.</title>
        <authorList>
            <person name="Brown T."/>
            <person name="Elewa A."/>
            <person name="Iarovenko S."/>
            <person name="Subramanian E."/>
            <person name="Araus A.J."/>
            <person name="Petzold A."/>
            <person name="Susuki M."/>
            <person name="Suzuki K.-i.T."/>
            <person name="Hayashi T."/>
            <person name="Toyoda A."/>
            <person name="Oliveira C."/>
            <person name="Osipova E."/>
            <person name="Leigh N.D."/>
            <person name="Simon A."/>
            <person name="Yun M.H."/>
        </authorList>
    </citation>
    <scope>NUCLEOTIDE SEQUENCE</scope>
    <source>
        <strain evidence="2">20211129_DDA</strain>
        <tissue evidence="2">Liver</tissue>
    </source>
</reference>
<organism evidence="2 3">
    <name type="scientific">Pleurodeles waltl</name>
    <name type="common">Iberian ribbed newt</name>
    <dbReference type="NCBI Taxonomy" id="8319"/>
    <lineage>
        <taxon>Eukaryota</taxon>
        <taxon>Metazoa</taxon>
        <taxon>Chordata</taxon>
        <taxon>Craniata</taxon>
        <taxon>Vertebrata</taxon>
        <taxon>Euteleostomi</taxon>
        <taxon>Amphibia</taxon>
        <taxon>Batrachia</taxon>
        <taxon>Caudata</taxon>
        <taxon>Salamandroidea</taxon>
        <taxon>Salamandridae</taxon>
        <taxon>Pleurodelinae</taxon>
        <taxon>Pleurodeles</taxon>
    </lineage>
</organism>
<evidence type="ECO:0000313" key="2">
    <source>
        <dbReference type="EMBL" id="KAJ1143005.1"/>
    </source>
</evidence>
<proteinExistence type="predicted"/>
<dbReference type="Proteomes" id="UP001066276">
    <property type="component" value="Chromosome 6"/>
</dbReference>
<dbReference type="EMBL" id="JANPWB010000010">
    <property type="protein sequence ID" value="KAJ1143005.1"/>
    <property type="molecule type" value="Genomic_DNA"/>
</dbReference>
<accession>A0AAV7QUY4</accession>
<comment type="caution">
    <text evidence="2">The sequence shown here is derived from an EMBL/GenBank/DDBJ whole genome shotgun (WGS) entry which is preliminary data.</text>
</comment>
<keyword evidence="3" id="KW-1185">Reference proteome</keyword>
<feature type="region of interest" description="Disordered" evidence="1">
    <location>
        <begin position="30"/>
        <end position="67"/>
    </location>
</feature>
<name>A0AAV7QUY4_PLEWA</name>
<dbReference type="AlphaFoldDB" id="A0AAV7QUY4"/>
<gene>
    <name evidence="2" type="ORF">NDU88_009317</name>
</gene>
<sequence>MTPRSAVPYSGPTARGVRVRFAPTTLWLTGRGHLQRRAKRVPGSGPPLGPRRTKEEGSPDRPPPSVWALSPGPPQCWTSHARSCSAGPCRVRVCCRRGRPTTQAGTRPDLNRRHAAWKGLGCLVARWTATDSKVKLPLLAEVLGSRMGDACPEEIVEASVVTL</sequence>
<protein>
    <submittedName>
        <fullName evidence="2">Uncharacterized protein</fullName>
    </submittedName>
</protein>
<evidence type="ECO:0000256" key="1">
    <source>
        <dbReference type="SAM" id="MobiDB-lite"/>
    </source>
</evidence>